<name>A0A068ULA3_COFCA</name>
<evidence type="ECO:0000313" key="2">
    <source>
        <dbReference type="Proteomes" id="UP000295252"/>
    </source>
</evidence>
<organism evidence="1 2">
    <name type="scientific">Coffea canephora</name>
    <name type="common">Robusta coffee</name>
    <dbReference type="NCBI Taxonomy" id="49390"/>
    <lineage>
        <taxon>Eukaryota</taxon>
        <taxon>Viridiplantae</taxon>
        <taxon>Streptophyta</taxon>
        <taxon>Embryophyta</taxon>
        <taxon>Tracheophyta</taxon>
        <taxon>Spermatophyta</taxon>
        <taxon>Magnoliopsida</taxon>
        <taxon>eudicotyledons</taxon>
        <taxon>Gunneridae</taxon>
        <taxon>Pentapetalae</taxon>
        <taxon>asterids</taxon>
        <taxon>lamiids</taxon>
        <taxon>Gentianales</taxon>
        <taxon>Rubiaceae</taxon>
        <taxon>Ixoroideae</taxon>
        <taxon>Gardenieae complex</taxon>
        <taxon>Bertiereae - Coffeeae clade</taxon>
        <taxon>Coffeeae</taxon>
        <taxon>Coffea</taxon>
    </lineage>
</organism>
<protein>
    <submittedName>
        <fullName evidence="1">Uncharacterized protein</fullName>
    </submittedName>
</protein>
<evidence type="ECO:0000313" key="1">
    <source>
        <dbReference type="EMBL" id="CDP08398.1"/>
    </source>
</evidence>
<gene>
    <name evidence="1" type="ORF">GSCOC_T00027228001</name>
</gene>
<dbReference type="Gramene" id="CDP08398">
    <property type="protein sequence ID" value="CDP08398"/>
    <property type="gene ID" value="GSCOC_T00027228001"/>
</dbReference>
<reference evidence="2" key="1">
    <citation type="journal article" date="2014" name="Science">
        <title>The coffee genome provides insight into the convergent evolution of caffeine biosynthesis.</title>
        <authorList>
            <person name="Denoeud F."/>
            <person name="Carretero-Paulet L."/>
            <person name="Dereeper A."/>
            <person name="Droc G."/>
            <person name="Guyot R."/>
            <person name="Pietrella M."/>
            <person name="Zheng C."/>
            <person name="Alberti A."/>
            <person name="Anthony F."/>
            <person name="Aprea G."/>
            <person name="Aury J.M."/>
            <person name="Bento P."/>
            <person name="Bernard M."/>
            <person name="Bocs S."/>
            <person name="Campa C."/>
            <person name="Cenci A."/>
            <person name="Combes M.C."/>
            <person name="Crouzillat D."/>
            <person name="Da Silva C."/>
            <person name="Daddiego L."/>
            <person name="De Bellis F."/>
            <person name="Dussert S."/>
            <person name="Garsmeur O."/>
            <person name="Gayraud T."/>
            <person name="Guignon V."/>
            <person name="Jahn K."/>
            <person name="Jamilloux V."/>
            <person name="Joet T."/>
            <person name="Labadie K."/>
            <person name="Lan T."/>
            <person name="Leclercq J."/>
            <person name="Lepelley M."/>
            <person name="Leroy T."/>
            <person name="Li L.T."/>
            <person name="Librado P."/>
            <person name="Lopez L."/>
            <person name="Munoz A."/>
            <person name="Noel B."/>
            <person name="Pallavicini A."/>
            <person name="Perrotta G."/>
            <person name="Poncet V."/>
            <person name="Pot D."/>
            <person name="Priyono X."/>
            <person name="Rigoreau M."/>
            <person name="Rouard M."/>
            <person name="Rozas J."/>
            <person name="Tranchant-Dubreuil C."/>
            <person name="VanBuren R."/>
            <person name="Zhang Q."/>
            <person name="Andrade A.C."/>
            <person name="Argout X."/>
            <person name="Bertrand B."/>
            <person name="de Kochko A."/>
            <person name="Graziosi G."/>
            <person name="Henry R.J."/>
            <person name="Jayarama X."/>
            <person name="Ming R."/>
            <person name="Nagai C."/>
            <person name="Rounsley S."/>
            <person name="Sankoff D."/>
            <person name="Giuliano G."/>
            <person name="Albert V.A."/>
            <person name="Wincker P."/>
            <person name="Lashermes P."/>
        </authorList>
    </citation>
    <scope>NUCLEOTIDE SEQUENCE [LARGE SCALE GENOMIC DNA]</scope>
    <source>
        <strain evidence="2">cv. DH200-94</strain>
    </source>
</reference>
<accession>A0A068ULA3</accession>
<sequence length="65" mass="7208">MWKASSSQNRCCLFEKTKGCGIVVGEKHILHIGFWEAIIWEVAKLVLVAGVLQSISSNRADYSAQ</sequence>
<proteinExistence type="predicted"/>
<dbReference type="EMBL" id="HG739116">
    <property type="protein sequence ID" value="CDP08398.1"/>
    <property type="molecule type" value="Genomic_DNA"/>
</dbReference>
<keyword evidence="2" id="KW-1185">Reference proteome</keyword>
<dbReference type="AlphaFoldDB" id="A0A068ULA3"/>
<dbReference type="InParanoid" id="A0A068ULA3"/>
<dbReference type="Proteomes" id="UP000295252">
    <property type="component" value="Chromosome IX"/>
</dbReference>